<keyword evidence="1" id="KW-1133">Transmembrane helix</keyword>
<dbReference type="GO" id="GO:0016747">
    <property type="term" value="F:acyltransferase activity, transferring groups other than amino-acyl groups"/>
    <property type="evidence" value="ECO:0007669"/>
    <property type="project" value="InterPro"/>
</dbReference>
<feature type="transmembrane region" description="Helical" evidence="1">
    <location>
        <begin position="148"/>
        <end position="167"/>
    </location>
</feature>
<comment type="caution">
    <text evidence="3">The sequence shown here is derived from an EMBL/GenBank/DDBJ whole genome shotgun (WGS) entry which is preliminary data.</text>
</comment>
<feature type="transmembrane region" description="Helical" evidence="1">
    <location>
        <begin position="28"/>
        <end position="48"/>
    </location>
</feature>
<evidence type="ECO:0000313" key="4">
    <source>
        <dbReference type="Proteomes" id="UP000291822"/>
    </source>
</evidence>
<organism evidence="3 4">
    <name type="scientific">Dyella soli</name>
    <dbReference type="NCBI Taxonomy" id="522319"/>
    <lineage>
        <taxon>Bacteria</taxon>
        <taxon>Pseudomonadati</taxon>
        <taxon>Pseudomonadota</taxon>
        <taxon>Gammaproteobacteria</taxon>
        <taxon>Lysobacterales</taxon>
        <taxon>Rhodanobacteraceae</taxon>
        <taxon>Dyella</taxon>
    </lineage>
</organism>
<proteinExistence type="predicted"/>
<keyword evidence="3" id="KW-0012">Acyltransferase</keyword>
<feature type="transmembrane region" description="Helical" evidence="1">
    <location>
        <begin position="232"/>
        <end position="250"/>
    </location>
</feature>
<dbReference type="Pfam" id="PF01757">
    <property type="entry name" value="Acyl_transf_3"/>
    <property type="match status" value="1"/>
</dbReference>
<dbReference type="PANTHER" id="PTHR23028:SF53">
    <property type="entry name" value="ACYL_TRANSF_3 DOMAIN-CONTAINING PROTEIN"/>
    <property type="match status" value="1"/>
</dbReference>
<dbReference type="InterPro" id="IPR050879">
    <property type="entry name" value="Acyltransferase_3"/>
</dbReference>
<reference evidence="3 4" key="1">
    <citation type="submission" date="2019-02" db="EMBL/GenBank/DDBJ databases">
        <title>Dyella amyloliquefaciens sp. nov., isolated from forest soil.</title>
        <authorList>
            <person name="Gao Z.-H."/>
            <person name="Qiu L.-H."/>
        </authorList>
    </citation>
    <scope>NUCLEOTIDE SEQUENCE [LARGE SCALE GENOMIC DNA]</scope>
    <source>
        <strain evidence="3 4">KACC 12747</strain>
    </source>
</reference>
<dbReference type="EMBL" id="SJTG01000005">
    <property type="protein sequence ID" value="TCI06827.1"/>
    <property type="molecule type" value="Genomic_DNA"/>
</dbReference>
<evidence type="ECO:0000256" key="1">
    <source>
        <dbReference type="SAM" id="Phobius"/>
    </source>
</evidence>
<sequence>MGLYRLLLAVAVVLSHLGFDTWLFDLSPGVVAVVSFFVISGYVTSALIEKHYDSLAQAPQFLLDRVMRIFPQYLVYLAAAIGLLVIGGDLVANWLPVTPVTVALNALMLPTSYYMLSDAAQALNPPTWTLGLEFTFYLFAPILIIKRWTVAAFVLSMIVFGLAFSGVIDTDVYGYRLIPGTLFIFLCGSFMRPSATTLQRGLVVVAWVIAAAMLVLFAMIPRFHVHYNGELATGIVIGVPAVALLTGLRYRKIDEVFGNISYGVYVNHFPLIWLFTLAGIDTATGKTWPARLCLLVTSFALSWATYNLVERPIIRIRHRIRRVQPEIAAAPTPALQAASER</sequence>
<gene>
    <name evidence="3" type="ORF">EZM97_29800</name>
</gene>
<feature type="transmembrane region" description="Helical" evidence="1">
    <location>
        <begin position="69"/>
        <end position="88"/>
    </location>
</feature>
<keyword evidence="3" id="KW-0808">Transferase</keyword>
<dbReference type="InterPro" id="IPR002656">
    <property type="entry name" value="Acyl_transf_3_dom"/>
</dbReference>
<dbReference type="GO" id="GO:0016020">
    <property type="term" value="C:membrane"/>
    <property type="evidence" value="ECO:0007669"/>
    <property type="project" value="TreeGrafter"/>
</dbReference>
<feature type="domain" description="Acyltransferase 3" evidence="2">
    <location>
        <begin position="5"/>
        <end position="306"/>
    </location>
</feature>
<dbReference type="GO" id="GO:0000271">
    <property type="term" value="P:polysaccharide biosynthetic process"/>
    <property type="evidence" value="ECO:0007669"/>
    <property type="project" value="TreeGrafter"/>
</dbReference>
<feature type="transmembrane region" description="Helical" evidence="1">
    <location>
        <begin position="173"/>
        <end position="190"/>
    </location>
</feature>
<keyword evidence="1" id="KW-0812">Transmembrane</keyword>
<evidence type="ECO:0000313" key="3">
    <source>
        <dbReference type="EMBL" id="TCI06827.1"/>
    </source>
</evidence>
<name>A0A4R0YMQ1_9GAMM</name>
<evidence type="ECO:0000259" key="2">
    <source>
        <dbReference type="Pfam" id="PF01757"/>
    </source>
</evidence>
<feature type="transmembrane region" description="Helical" evidence="1">
    <location>
        <begin position="202"/>
        <end position="220"/>
    </location>
</feature>
<dbReference type="RefSeq" id="WP_131411638.1">
    <property type="nucleotide sequence ID" value="NZ_SJTG01000005.1"/>
</dbReference>
<protein>
    <submittedName>
        <fullName evidence="3">Acyltransferase</fullName>
    </submittedName>
</protein>
<dbReference type="AlphaFoldDB" id="A0A4R0YMQ1"/>
<feature type="transmembrane region" description="Helical" evidence="1">
    <location>
        <begin position="262"/>
        <end position="282"/>
    </location>
</feature>
<dbReference type="Proteomes" id="UP000291822">
    <property type="component" value="Unassembled WGS sequence"/>
</dbReference>
<dbReference type="PANTHER" id="PTHR23028">
    <property type="entry name" value="ACETYLTRANSFERASE"/>
    <property type="match status" value="1"/>
</dbReference>
<accession>A0A4R0YMQ1</accession>
<keyword evidence="4" id="KW-1185">Reference proteome</keyword>
<feature type="transmembrane region" description="Helical" evidence="1">
    <location>
        <begin position="288"/>
        <end position="309"/>
    </location>
</feature>
<keyword evidence="1" id="KW-0472">Membrane</keyword>